<gene>
    <name evidence="1" type="ordered locus">Metme_2749</name>
</gene>
<dbReference type="InterPro" id="IPR032720">
    <property type="entry name" value="Cys_rich_CWC"/>
</dbReference>
<evidence type="ECO:0000313" key="2">
    <source>
        <dbReference type="Proteomes" id="UP000008888"/>
    </source>
</evidence>
<dbReference type="Pfam" id="PF14375">
    <property type="entry name" value="Cys_rich_CWC"/>
    <property type="match status" value="1"/>
</dbReference>
<proteinExistence type="predicted"/>
<dbReference type="EMBL" id="CP002738">
    <property type="protein sequence ID" value="AEG01131.1"/>
    <property type="molecule type" value="Genomic_DNA"/>
</dbReference>
<sequence length="89" mass="10562">MRESVTRFRLLIFHGRMRLLRENIDSKHEAKLCPRCQREFICKANRIHCCDCSSICLSFETSEYIRQRYEECLCTACLQELAVLVTSQK</sequence>
<dbReference type="HOGENOM" id="CLU_2523728_0_0_6"/>
<dbReference type="Proteomes" id="UP000008888">
    <property type="component" value="Chromosome"/>
</dbReference>
<accession>F9ZZA5</accession>
<dbReference type="eggNOG" id="ENOG5033E5G">
    <property type="taxonomic scope" value="Bacteria"/>
</dbReference>
<organism evidence="1 2">
    <name type="scientific">Methylomonas methanica (strain DSM 25384 / MC09)</name>
    <dbReference type="NCBI Taxonomy" id="857087"/>
    <lineage>
        <taxon>Bacteria</taxon>
        <taxon>Pseudomonadati</taxon>
        <taxon>Pseudomonadota</taxon>
        <taxon>Gammaproteobacteria</taxon>
        <taxon>Methylococcales</taxon>
        <taxon>Methylococcaceae</taxon>
        <taxon>Methylomonas</taxon>
    </lineage>
</organism>
<reference evidence="2" key="3">
    <citation type="submission" date="2011-05" db="EMBL/GenBank/DDBJ databases">
        <title>Complete sequence of Methylomonas methanica MC09.</title>
        <authorList>
            <consortium name="US DOE Joint Genome Institute"/>
            <person name="Lucas S."/>
            <person name="Han J."/>
            <person name="Lapidus A."/>
            <person name="Cheng J.-F."/>
            <person name="Goodwin L."/>
            <person name="Pitluck S."/>
            <person name="Peters L."/>
            <person name="Mikhailova N."/>
            <person name="Teshima H."/>
            <person name="Han C."/>
            <person name="Tapia R."/>
            <person name="Land M."/>
            <person name="Hauser L."/>
            <person name="Kyrpides N."/>
            <person name="Ivanova N."/>
            <person name="Pagani I."/>
            <person name="Stein L."/>
            <person name="Woyke T."/>
        </authorList>
    </citation>
    <scope>NUCLEOTIDE SEQUENCE [LARGE SCALE GENOMIC DNA]</scope>
    <source>
        <strain evidence="2">MC09</strain>
    </source>
</reference>
<dbReference type="KEGG" id="mmt:Metme_2749"/>
<dbReference type="AlphaFoldDB" id="F9ZZA5"/>
<reference evidence="1 2" key="1">
    <citation type="journal article" date="2011" name="J. Bacteriol.">
        <title>Complete Genome Sequence of the Aerobic Marine Methanotroph Methylomonas methanica MC09.</title>
        <authorList>
            <person name="Boden R."/>
            <person name="Cunliffe M."/>
            <person name="Scanlan J."/>
            <person name="Moussard H."/>
            <person name="Kits K.D."/>
            <person name="Klotz M.G."/>
            <person name="Jetten M.S."/>
            <person name="Vuilleumier S."/>
            <person name="Han J."/>
            <person name="Peters L."/>
            <person name="Mikhailova N."/>
            <person name="Teshima H."/>
            <person name="Tapia R."/>
            <person name="Kyrpides N."/>
            <person name="Ivanova N."/>
            <person name="Pagani I."/>
            <person name="Cheng J.F."/>
            <person name="Goodwin L."/>
            <person name="Han C."/>
            <person name="Hauser L."/>
            <person name="Land M.L."/>
            <person name="Lapidus A."/>
            <person name="Lucas S."/>
            <person name="Pitluck S."/>
            <person name="Woyke T."/>
            <person name="Stein L."/>
            <person name="Murrell J.C."/>
        </authorList>
    </citation>
    <scope>NUCLEOTIDE SEQUENCE [LARGE SCALE GENOMIC DNA]</scope>
    <source>
        <strain evidence="1 2">MC09</strain>
    </source>
</reference>
<dbReference type="STRING" id="857087.Metme_2749"/>
<keyword evidence="2" id="KW-1185">Reference proteome</keyword>
<reference key="2">
    <citation type="submission" date="2011-05" db="EMBL/GenBank/DDBJ databases">
        <title>Complete genome sequence of the aerobic marine methanotroph Methylomonas methanica MC09.</title>
        <authorList>
            <person name="Boden R."/>
            <person name="Cunliffe M."/>
            <person name="Scanlan J."/>
            <person name="Moussard H."/>
            <person name="Kits K.D."/>
            <person name="Klotz M."/>
            <person name="Jetten M."/>
            <person name="Vuilleumier S."/>
            <person name="Han J."/>
            <person name="Peters L."/>
            <person name="Mikhailova N."/>
            <person name="Teshima H."/>
            <person name="Tapia R."/>
            <person name="Kyrpides N."/>
            <person name="Ivanova N."/>
            <person name="Pagani I."/>
            <person name="Cheng J.-F."/>
            <person name="Goodwin L."/>
            <person name="Han C."/>
            <person name="Hauser L."/>
            <person name="Land M."/>
            <person name="Lapidus A."/>
            <person name="Lucas S."/>
            <person name="Pitluck S."/>
            <person name="Woyke T."/>
            <person name="Stein L.Y."/>
            <person name="Murrell C."/>
        </authorList>
    </citation>
    <scope>NUCLEOTIDE SEQUENCE</scope>
    <source>
        <strain>MC09</strain>
    </source>
</reference>
<evidence type="ECO:0000313" key="1">
    <source>
        <dbReference type="EMBL" id="AEG01131.1"/>
    </source>
</evidence>
<protein>
    <recommendedName>
        <fullName evidence="3">Cysteine-rich CWC</fullName>
    </recommendedName>
</protein>
<evidence type="ECO:0008006" key="3">
    <source>
        <dbReference type="Google" id="ProtNLM"/>
    </source>
</evidence>
<name>F9ZZA5_METMM</name>
<dbReference type="OrthoDB" id="9800168at2"/>